<keyword evidence="3" id="KW-1185">Reference proteome</keyword>
<feature type="transmembrane region" description="Helical" evidence="1">
    <location>
        <begin position="9"/>
        <end position="29"/>
    </location>
</feature>
<gene>
    <name evidence="2" type="ORF">CEX98_06690</name>
</gene>
<evidence type="ECO:0000313" key="2">
    <source>
        <dbReference type="EMBL" id="PCK32552.1"/>
    </source>
</evidence>
<protein>
    <submittedName>
        <fullName evidence="2">Pilus assembly protein PilX</fullName>
    </submittedName>
</protein>
<comment type="caution">
    <text evidence="2">The sequence shown here is derived from an EMBL/GenBank/DDBJ whole genome shotgun (WGS) entry which is preliminary data.</text>
</comment>
<dbReference type="AlphaFoldDB" id="A0A2A5JSV7"/>
<sequence length="153" mass="16916">MGNVKQRGVVLIMAMVMVVAVMAVAVTLMSTSTLDIKMTHAVMEREEAESMLFGEMQRLIRQEQRAPNNVFLRSRQQLANDGATVQTPNGLQATVTNLNNGELELFCPRQFDYTDGFVCNMTEVEATVEYGDRGRHSVTVVMGIGQEIVSVSN</sequence>
<name>A0A2A5JSV7_PSEO7</name>
<keyword evidence="1" id="KW-0472">Membrane</keyword>
<keyword evidence="1" id="KW-1133">Transmembrane helix</keyword>
<dbReference type="Proteomes" id="UP000228621">
    <property type="component" value="Unassembled WGS sequence"/>
</dbReference>
<accession>A0A2A5JSV7</accession>
<reference evidence="3" key="1">
    <citation type="journal article" date="2019" name="Genome Announc.">
        <title>Draft Genome Sequence of Pseudoalteromonas piscicida Strain 36Y ROTHPW, an Hypersaline Seawater Isolate from the South Coast of Sonora, Mexico.</title>
        <authorList>
            <person name="Sanchez-Diaz R."/>
            <person name="Molina-Garza Z.J."/>
            <person name="Cruz-Suarez L.E."/>
            <person name="Selvin J."/>
            <person name="Kiran G.S."/>
            <person name="Ibarra-Gamez J.C."/>
            <person name="Gomez-Gil B."/>
            <person name="Galaviz-Silva L."/>
        </authorList>
    </citation>
    <scope>NUCLEOTIDE SEQUENCE [LARGE SCALE GENOMIC DNA]</scope>
    <source>
        <strain evidence="3">36Y_RITHPW</strain>
    </source>
</reference>
<organism evidence="2 3">
    <name type="scientific">Pseudoalteromonas piscicida</name>
    <dbReference type="NCBI Taxonomy" id="43662"/>
    <lineage>
        <taxon>Bacteria</taxon>
        <taxon>Pseudomonadati</taxon>
        <taxon>Pseudomonadota</taxon>
        <taxon>Gammaproteobacteria</taxon>
        <taxon>Alteromonadales</taxon>
        <taxon>Pseudoalteromonadaceae</taxon>
        <taxon>Pseudoalteromonas</taxon>
    </lineage>
</organism>
<dbReference type="EMBL" id="NKHF01000028">
    <property type="protein sequence ID" value="PCK32552.1"/>
    <property type="molecule type" value="Genomic_DNA"/>
</dbReference>
<keyword evidence="1" id="KW-0812">Transmembrane</keyword>
<evidence type="ECO:0000256" key="1">
    <source>
        <dbReference type="SAM" id="Phobius"/>
    </source>
</evidence>
<dbReference type="OrthoDB" id="6311231at2"/>
<dbReference type="RefSeq" id="WP_099641332.1">
    <property type="nucleotide sequence ID" value="NZ_JAQPZX010000004.1"/>
</dbReference>
<proteinExistence type="predicted"/>
<evidence type="ECO:0000313" key="3">
    <source>
        <dbReference type="Proteomes" id="UP000228621"/>
    </source>
</evidence>